<dbReference type="PANTHER" id="PTHR43708:SF4">
    <property type="entry name" value="OXIDOREDUCTASE YCEM-RELATED"/>
    <property type="match status" value="1"/>
</dbReference>
<reference evidence="3 4" key="1">
    <citation type="submission" date="2019-11" db="EMBL/GenBank/DDBJ databases">
        <title>Streptococcus uberis isolated from clinical mastitis cases on a southeastern Queensland dairy.</title>
        <authorList>
            <person name="Workentine M.L."/>
            <person name="Price R."/>
            <person name="Olchowy T."/>
        </authorList>
    </citation>
    <scope>NUCLEOTIDE SEQUENCE [LARGE SCALE GENOMIC DNA]</scope>
    <source>
        <strain evidence="3 4">OLC4459-A17</strain>
    </source>
</reference>
<dbReference type="Pfam" id="PF01408">
    <property type="entry name" value="GFO_IDH_MocA"/>
    <property type="match status" value="1"/>
</dbReference>
<dbReference type="InterPro" id="IPR051317">
    <property type="entry name" value="Gfo/Idh/MocA_oxidoreduct"/>
</dbReference>
<sequence>MLKIGIVGLGGISKKAYLPYMRQIADLEWHLSTRNEKRLIQVNNLFACSKTYSDIDSLAKQDLDGVFIHVATVAHFEVAKLFLQRGIPVYMDKPLTEDFESSLELYKMAKKHDTFLMAGFNRRFAPRVNELSRLSSKRKVHVEKNDSNRPGDFTFKLFDFFIHPLDTALYLTDEELIEGNYAYQRKDGQLCQVSVNLRTENTLITASMNLQSGSRREVMEVQSCEETRQVINLDEVRIYKGTDEEKQNFGSWDTTLYKRGFEAIIDAFLNAVKTGVNPVNPESSLLSHWICHQINTSNEESGSLSVSLPKNYWENNDAVEKADLRR</sequence>
<dbReference type="SUPFAM" id="SSF51735">
    <property type="entry name" value="NAD(P)-binding Rossmann-fold domains"/>
    <property type="match status" value="1"/>
</dbReference>
<dbReference type="Pfam" id="PF21378">
    <property type="entry name" value="YceM-like_C"/>
    <property type="match status" value="1"/>
</dbReference>
<dbReference type="GO" id="GO:0000166">
    <property type="term" value="F:nucleotide binding"/>
    <property type="evidence" value="ECO:0007669"/>
    <property type="project" value="InterPro"/>
</dbReference>
<dbReference type="InterPro" id="IPR000683">
    <property type="entry name" value="Gfo/Idh/MocA-like_OxRdtase_N"/>
</dbReference>
<dbReference type="Gene3D" id="3.30.360.10">
    <property type="entry name" value="Dihydrodipicolinate Reductase, domain 2"/>
    <property type="match status" value="1"/>
</dbReference>
<evidence type="ECO:0000259" key="2">
    <source>
        <dbReference type="Pfam" id="PF21378"/>
    </source>
</evidence>
<name>A0A6L6GB65_STRUB</name>
<dbReference type="InterPro" id="IPR036291">
    <property type="entry name" value="NAD(P)-bd_dom_sf"/>
</dbReference>
<protein>
    <submittedName>
        <fullName evidence="3">Gfo/Idh/MocA family oxidoreductase</fullName>
    </submittedName>
</protein>
<dbReference type="InterPro" id="IPR048477">
    <property type="entry name" value="YceM-like_C"/>
</dbReference>
<dbReference type="Gene3D" id="3.40.50.720">
    <property type="entry name" value="NAD(P)-binding Rossmann-like Domain"/>
    <property type="match status" value="1"/>
</dbReference>
<dbReference type="AlphaFoldDB" id="A0A6L6GB65"/>
<comment type="caution">
    <text evidence="3">The sequence shown here is derived from an EMBL/GenBank/DDBJ whole genome shotgun (WGS) entry which is preliminary data.</text>
</comment>
<dbReference type="RefSeq" id="WP_154617754.1">
    <property type="nucleotide sequence ID" value="NZ_JADFAY010000003.1"/>
</dbReference>
<feature type="domain" description="YceM-like C-terminal" evidence="2">
    <location>
        <begin position="140"/>
        <end position="238"/>
    </location>
</feature>
<accession>A0A6L6GB65</accession>
<evidence type="ECO:0000313" key="3">
    <source>
        <dbReference type="EMBL" id="MTD02498.1"/>
    </source>
</evidence>
<dbReference type="Proteomes" id="UP000483839">
    <property type="component" value="Unassembled WGS sequence"/>
</dbReference>
<feature type="domain" description="Gfo/Idh/MocA-like oxidoreductase N-terminal" evidence="1">
    <location>
        <begin position="2"/>
        <end position="120"/>
    </location>
</feature>
<evidence type="ECO:0000313" key="4">
    <source>
        <dbReference type="Proteomes" id="UP000483839"/>
    </source>
</evidence>
<organism evidence="3 4">
    <name type="scientific">Streptococcus uberis</name>
    <dbReference type="NCBI Taxonomy" id="1349"/>
    <lineage>
        <taxon>Bacteria</taxon>
        <taxon>Bacillati</taxon>
        <taxon>Bacillota</taxon>
        <taxon>Bacilli</taxon>
        <taxon>Lactobacillales</taxon>
        <taxon>Streptococcaceae</taxon>
        <taxon>Streptococcus</taxon>
    </lineage>
</organism>
<proteinExistence type="predicted"/>
<gene>
    <name evidence="3" type="ORF">GKS16_09485</name>
</gene>
<dbReference type="EMBL" id="WLXI01000064">
    <property type="protein sequence ID" value="MTD02498.1"/>
    <property type="molecule type" value="Genomic_DNA"/>
</dbReference>
<evidence type="ECO:0000259" key="1">
    <source>
        <dbReference type="Pfam" id="PF01408"/>
    </source>
</evidence>
<dbReference type="PANTHER" id="PTHR43708">
    <property type="entry name" value="CONSERVED EXPRESSED OXIDOREDUCTASE (EUROFUNG)"/>
    <property type="match status" value="1"/>
</dbReference>
<dbReference type="SUPFAM" id="SSF55347">
    <property type="entry name" value="Glyceraldehyde-3-phosphate dehydrogenase-like, C-terminal domain"/>
    <property type="match status" value="1"/>
</dbReference>